<dbReference type="InterPro" id="IPR000421">
    <property type="entry name" value="FA58C"/>
</dbReference>
<evidence type="ECO:0000313" key="3">
    <source>
        <dbReference type="EMBL" id="RIQ17862.1"/>
    </source>
</evidence>
<dbReference type="Proteomes" id="UP000284057">
    <property type="component" value="Unassembled WGS sequence"/>
</dbReference>
<dbReference type="AlphaFoldDB" id="A0A418KKY0"/>
<dbReference type="Gene3D" id="2.60.120.260">
    <property type="entry name" value="Galactose-binding domain-like"/>
    <property type="match status" value="1"/>
</dbReference>
<comment type="caution">
    <text evidence="3">The sequence shown here is derived from an EMBL/GenBank/DDBJ whole genome shotgun (WGS) entry which is preliminary data.</text>
</comment>
<gene>
    <name evidence="3" type="ORF">DY240_22290</name>
</gene>
<evidence type="ECO:0000313" key="4">
    <source>
        <dbReference type="Proteomes" id="UP000284057"/>
    </source>
</evidence>
<organism evidence="3 4">
    <name type="scientific">Jiangella rhizosphaerae</name>
    <dbReference type="NCBI Taxonomy" id="2293569"/>
    <lineage>
        <taxon>Bacteria</taxon>
        <taxon>Bacillati</taxon>
        <taxon>Actinomycetota</taxon>
        <taxon>Actinomycetes</taxon>
        <taxon>Jiangellales</taxon>
        <taxon>Jiangellaceae</taxon>
        <taxon>Jiangella</taxon>
    </lineage>
</organism>
<evidence type="ECO:0000259" key="2">
    <source>
        <dbReference type="PROSITE" id="PS50022"/>
    </source>
</evidence>
<name>A0A418KKY0_9ACTN</name>
<dbReference type="InterPro" id="IPR008979">
    <property type="entry name" value="Galactose-bd-like_sf"/>
</dbReference>
<protein>
    <recommendedName>
        <fullName evidence="2">F5/8 type C domain-containing protein</fullName>
    </recommendedName>
</protein>
<feature type="domain" description="F5/8 type C" evidence="2">
    <location>
        <begin position="140"/>
        <end position="289"/>
    </location>
</feature>
<keyword evidence="4" id="KW-1185">Reference proteome</keyword>
<reference evidence="3 4" key="1">
    <citation type="submission" date="2018-09" db="EMBL/GenBank/DDBJ databases">
        <title>Isolation, diversity and antifungal activity of actinobacteria from wheat.</title>
        <authorList>
            <person name="Han C."/>
        </authorList>
    </citation>
    <scope>NUCLEOTIDE SEQUENCE [LARGE SCALE GENOMIC DNA]</scope>
    <source>
        <strain evidence="3 4">NEAU-YY265</strain>
    </source>
</reference>
<evidence type="ECO:0000256" key="1">
    <source>
        <dbReference type="SAM" id="SignalP"/>
    </source>
</evidence>
<feature type="signal peptide" evidence="1">
    <location>
        <begin position="1"/>
        <end position="21"/>
    </location>
</feature>
<dbReference type="PROSITE" id="PS50022">
    <property type="entry name" value="FA58C_3"/>
    <property type="match status" value="1"/>
</dbReference>
<proteinExistence type="predicted"/>
<feature type="chain" id="PRO_5039194979" description="F5/8 type C domain-containing protein" evidence="1">
    <location>
        <begin position="22"/>
        <end position="289"/>
    </location>
</feature>
<dbReference type="SUPFAM" id="SSF49785">
    <property type="entry name" value="Galactose-binding domain-like"/>
    <property type="match status" value="1"/>
</dbReference>
<sequence>MPQPRHRTTIAAFGASAAVIAAGVLAIAAPQGSTTPVEPARAASLELSADPGRVAVDPGLCSPSTVRVGARSLGEPAYPTIDVAAPEPIGLSRDTFTTYVPADRPALTPVDVVVPGDTPPGEYELTVRSGFSRLTVPVTVTERDAGPGANLALGQETTASTVGNLTMPCGVVDGDRTYTLEGYNRPPTAWADGSPGVFPDQLEIRLARPADVGRVDVHTHPETRFALRDWDVQLHTDDGWTTVASVRGHTAGGFTSTFPSVRADAVRIVTLATNGYAYALVTEVEVYGP</sequence>
<dbReference type="OrthoDB" id="3815242at2"/>
<accession>A0A418KKY0</accession>
<keyword evidence="1" id="KW-0732">Signal</keyword>
<dbReference type="RefSeq" id="WP_119662037.1">
    <property type="nucleotide sequence ID" value="NZ_QUAL01000191.1"/>
</dbReference>
<dbReference type="EMBL" id="QUAL01000191">
    <property type="protein sequence ID" value="RIQ17862.1"/>
    <property type="molecule type" value="Genomic_DNA"/>
</dbReference>